<gene>
    <name evidence="3" type="ORF">ENT82_00715</name>
    <name evidence="2" type="ORF">ENU43_00615</name>
</gene>
<comment type="caution">
    <text evidence="3">The sequence shown here is derived from an EMBL/GenBank/DDBJ whole genome shotgun (WGS) entry which is preliminary data.</text>
</comment>
<feature type="transmembrane region" description="Helical" evidence="1">
    <location>
        <begin position="38"/>
        <end position="60"/>
    </location>
</feature>
<organism evidence="3">
    <name type="scientific">Caldiarchaeum subterraneum</name>
    <dbReference type="NCBI Taxonomy" id="311458"/>
    <lineage>
        <taxon>Archaea</taxon>
        <taxon>Nitrososphaerota</taxon>
        <taxon>Candidatus Caldarchaeales</taxon>
        <taxon>Candidatus Caldarchaeaceae</taxon>
        <taxon>Candidatus Caldarchaeum</taxon>
    </lineage>
</organism>
<dbReference type="EMBL" id="DTCM01000007">
    <property type="protein sequence ID" value="HGL40162.1"/>
    <property type="molecule type" value="Genomic_DNA"/>
</dbReference>
<protein>
    <submittedName>
        <fullName evidence="3">Uncharacterized protein</fullName>
    </submittedName>
</protein>
<accession>A0A7C4E146</accession>
<dbReference type="EMBL" id="DTAD01000010">
    <property type="protein sequence ID" value="HGN89641.1"/>
    <property type="molecule type" value="Genomic_DNA"/>
</dbReference>
<feature type="transmembrane region" description="Helical" evidence="1">
    <location>
        <begin position="85"/>
        <end position="103"/>
    </location>
</feature>
<evidence type="ECO:0000313" key="3">
    <source>
        <dbReference type="EMBL" id="HGN89641.1"/>
    </source>
</evidence>
<keyword evidence="1" id="KW-1133">Transmembrane helix</keyword>
<feature type="transmembrane region" description="Helical" evidence="1">
    <location>
        <begin position="13"/>
        <end position="31"/>
    </location>
</feature>
<evidence type="ECO:0000256" key="1">
    <source>
        <dbReference type="SAM" id="Phobius"/>
    </source>
</evidence>
<sequence length="107" mass="11356">MTSLLDVVAERETILTILWFFIGFGTGLALIRLWKIILIGLVAAFLAPVALAFMGLSLPITPENILDAVVKGLEMFAGLLASRPYGALGFVVGAGIGLALALARWRS</sequence>
<reference evidence="3" key="1">
    <citation type="journal article" date="2020" name="mSystems">
        <title>Genome- and Community-Level Interaction Insights into Carbon Utilization and Element Cycling Functions of Hydrothermarchaeota in Hydrothermal Sediment.</title>
        <authorList>
            <person name="Zhou Z."/>
            <person name="Liu Y."/>
            <person name="Xu W."/>
            <person name="Pan J."/>
            <person name="Luo Z.H."/>
            <person name="Li M."/>
        </authorList>
    </citation>
    <scope>NUCLEOTIDE SEQUENCE [LARGE SCALE GENOMIC DNA]</scope>
    <source>
        <strain evidence="3">SpSt-613</strain>
        <strain evidence="2">SpSt-669</strain>
    </source>
</reference>
<evidence type="ECO:0000313" key="2">
    <source>
        <dbReference type="EMBL" id="HGL40162.1"/>
    </source>
</evidence>
<keyword evidence="1" id="KW-0472">Membrane</keyword>
<name>A0A7C4E146_CALS0</name>
<dbReference type="AlphaFoldDB" id="A0A7C4E146"/>
<proteinExistence type="predicted"/>
<keyword evidence="1" id="KW-0812">Transmembrane</keyword>